<feature type="region of interest" description="Disordered" evidence="1">
    <location>
        <begin position="299"/>
        <end position="324"/>
    </location>
</feature>
<evidence type="ECO:0000313" key="4">
    <source>
        <dbReference type="EMBL" id="QJH95094.1"/>
    </source>
</evidence>
<name>A0A6H1ZBY3_9ZZZZ</name>
<feature type="compositionally biased region" description="Polar residues" evidence="1">
    <location>
        <begin position="311"/>
        <end position="324"/>
    </location>
</feature>
<dbReference type="EMBL" id="MT144612">
    <property type="protein sequence ID" value="QJH95094.1"/>
    <property type="molecule type" value="Genomic_DNA"/>
</dbReference>
<dbReference type="PANTHER" id="PTHR33734">
    <property type="entry name" value="LYSM DOMAIN-CONTAINING GPI-ANCHORED PROTEIN 2"/>
    <property type="match status" value="1"/>
</dbReference>
<dbReference type="EMBL" id="MT143985">
    <property type="protein sequence ID" value="QJA45048.1"/>
    <property type="molecule type" value="Genomic_DNA"/>
</dbReference>
<feature type="domain" description="LysM" evidence="2">
    <location>
        <begin position="21"/>
        <end position="65"/>
    </location>
</feature>
<dbReference type="PROSITE" id="PS51782">
    <property type="entry name" value="LYSM"/>
    <property type="match status" value="1"/>
</dbReference>
<dbReference type="InterPro" id="IPR018392">
    <property type="entry name" value="LysM"/>
</dbReference>
<accession>A0A6H1ZBY3</accession>
<evidence type="ECO:0000313" key="3">
    <source>
        <dbReference type="EMBL" id="QJA45048.1"/>
    </source>
</evidence>
<evidence type="ECO:0000256" key="1">
    <source>
        <dbReference type="SAM" id="MobiDB-lite"/>
    </source>
</evidence>
<reference evidence="3" key="1">
    <citation type="submission" date="2020-03" db="EMBL/GenBank/DDBJ databases">
        <title>The deep terrestrial virosphere.</title>
        <authorList>
            <person name="Holmfeldt K."/>
            <person name="Nilsson E."/>
            <person name="Simone D."/>
            <person name="Lopez-Fernandez M."/>
            <person name="Wu X."/>
            <person name="de Brujin I."/>
            <person name="Lundin D."/>
            <person name="Andersson A."/>
            <person name="Bertilsson S."/>
            <person name="Dopson M."/>
        </authorList>
    </citation>
    <scope>NUCLEOTIDE SEQUENCE</scope>
    <source>
        <strain evidence="3">TM448A00172</strain>
        <strain evidence="4">TM448B00344</strain>
    </source>
</reference>
<dbReference type="SMART" id="SM00257">
    <property type="entry name" value="LysM"/>
    <property type="match status" value="1"/>
</dbReference>
<dbReference type="PANTHER" id="PTHR33734:SF22">
    <property type="entry name" value="MEMBRANE-BOUND LYTIC MUREIN TRANSGLYCOSYLASE D"/>
    <property type="match status" value="1"/>
</dbReference>
<organism evidence="3">
    <name type="scientific">viral metagenome</name>
    <dbReference type="NCBI Taxonomy" id="1070528"/>
    <lineage>
        <taxon>unclassified sequences</taxon>
        <taxon>metagenomes</taxon>
        <taxon>organismal metagenomes</taxon>
    </lineage>
</organism>
<dbReference type="Gene3D" id="3.10.350.10">
    <property type="entry name" value="LysM domain"/>
    <property type="match status" value="1"/>
</dbReference>
<protein>
    <recommendedName>
        <fullName evidence="2">LysM domain-containing protein</fullName>
    </recommendedName>
</protein>
<dbReference type="InterPro" id="IPR036779">
    <property type="entry name" value="LysM_dom_sf"/>
</dbReference>
<dbReference type="SUPFAM" id="SSF54106">
    <property type="entry name" value="LysM domain"/>
    <property type="match status" value="1"/>
</dbReference>
<proteinExistence type="predicted"/>
<dbReference type="Pfam" id="PF01476">
    <property type="entry name" value="LysM"/>
    <property type="match status" value="1"/>
</dbReference>
<evidence type="ECO:0000259" key="2">
    <source>
        <dbReference type="PROSITE" id="PS51782"/>
    </source>
</evidence>
<dbReference type="AlphaFoldDB" id="A0A6H1ZBY3"/>
<dbReference type="CDD" id="cd00118">
    <property type="entry name" value="LysM"/>
    <property type="match status" value="1"/>
</dbReference>
<sequence length="544" mass="57373">MKKLFYILLAALFVALPTYAAQVLIQPGDTLSKIAQRNGTTVEALAQFNGIDNPDLIYAGQTLETGDLVGATIPTVIALYSDSLASRMSSTAETFTLVRGTDKQDRALSGFYGFVIDEGSTSEEFVTATCSSTACTVVTRGIDVQDGETSITALKFEHRRGATVKMTNYPQLAILSRILNGTESASSTFMFGNGETSQNKKLMADNADANLPFLQYNESANEWQYSDDGVSTVAINSGAAGGLTASTTKGIGITDSKIYIDLLTGGGLNFTNGGLHISSSTAITISDLTAGTTADQFQISTDADSSDDPTRYSQSQTMVSQNESTSTSGEAFAYWDSLYVKASDGKLYKTDADGDESTYSFIGFALDAATGADETVRFAKPGAVVTGASSLTAGSYYYISGTTGSISVTPHATRPAKVAQALSTTSFRVIEPKFIRLGSQSVTSSTTYAQTTGFYPTRIEVTAGTTQAQGGMSIGDDSNRCTYIEGLGTEVHGGVTAKAWYVYDANASQVENAGTVTSKTQTGFTLSASDYITTATVYWTAYSE</sequence>
<gene>
    <name evidence="3" type="ORF">TM448A00172_0007</name>
    <name evidence="4" type="ORF">TM448B00344_0040</name>
</gene>